<dbReference type="AlphaFoldDB" id="A0A2P2QIH6"/>
<sequence>MHGIGVNSFSGSLAVLACTKHSISNICYSC</sequence>
<protein>
    <submittedName>
        <fullName evidence="1">Uncharacterized protein</fullName>
    </submittedName>
</protein>
<organism evidence="1">
    <name type="scientific">Rhizophora mucronata</name>
    <name type="common">Asiatic mangrove</name>
    <dbReference type="NCBI Taxonomy" id="61149"/>
    <lineage>
        <taxon>Eukaryota</taxon>
        <taxon>Viridiplantae</taxon>
        <taxon>Streptophyta</taxon>
        <taxon>Embryophyta</taxon>
        <taxon>Tracheophyta</taxon>
        <taxon>Spermatophyta</taxon>
        <taxon>Magnoliopsida</taxon>
        <taxon>eudicotyledons</taxon>
        <taxon>Gunneridae</taxon>
        <taxon>Pentapetalae</taxon>
        <taxon>rosids</taxon>
        <taxon>fabids</taxon>
        <taxon>Malpighiales</taxon>
        <taxon>Rhizophoraceae</taxon>
        <taxon>Rhizophora</taxon>
    </lineage>
</organism>
<dbReference type="EMBL" id="GGEC01086305">
    <property type="protein sequence ID" value="MBX66789.1"/>
    <property type="molecule type" value="Transcribed_RNA"/>
</dbReference>
<reference evidence="1" key="1">
    <citation type="submission" date="2018-02" db="EMBL/GenBank/DDBJ databases">
        <title>Rhizophora mucronata_Transcriptome.</title>
        <authorList>
            <person name="Meera S.P."/>
            <person name="Sreeshan A."/>
            <person name="Augustine A."/>
        </authorList>
    </citation>
    <scope>NUCLEOTIDE SEQUENCE</scope>
    <source>
        <tissue evidence="1">Leaf</tissue>
    </source>
</reference>
<name>A0A2P2QIH6_RHIMU</name>
<evidence type="ECO:0000313" key="1">
    <source>
        <dbReference type="EMBL" id="MBX66789.1"/>
    </source>
</evidence>
<accession>A0A2P2QIH6</accession>
<proteinExistence type="predicted"/>